<gene>
    <name evidence="6" type="ORF">FNF29_05979</name>
</gene>
<feature type="compositionally biased region" description="Gly residues" evidence="5">
    <location>
        <begin position="92"/>
        <end position="102"/>
    </location>
</feature>
<comment type="subcellular location">
    <subcellularLocation>
        <location evidence="1">Cytoplasm</location>
    </subcellularLocation>
</comment>
<dbReference type="OMA" id="DGAFITW"/>
<dbReference type="Gene3D" id="2.130.10.10">
    <property type="entry name" value="YVTN repeat-like/Quinoprotein amine dehydrogenase"/>
    <property type="match status" value="2"/>
</dbReference>
<evidence type="ECO:0000256" key="3">
    <source>
        <dbReference type="ARBA" id="ARBA00022574"/>
    </source>
</evidence>
<dbReference type="GO" id="GO:0045503">
    <property type="term" value="F:dynein light chain binding"/>
    <property type="evidence" value="ECO:0007669"/>
    <property type="project" value="TreeGrafter"/>
</dbReference>
<comment type="caution">
    <text evidence="6">The sequence shown here is derived from an EMBL/GenBank/DDBJ whole genome shotgun (WGS) entry which is preliminary data.</text>
</comment>
<dbReference type="PANTHER" id="PTHR12442">
    <property type="entry name" value="DYNEIN INTERMEDIATE CHAIN"/>
    <property type="match status" value="1"/>
</dbReference>
<sequence>MASLRRVSGAVQRLLSSGSAEWDLLLGLDGGRDAAAAADDEDGLAAVLSRVGRMGAGAVSRSDGEGGSRSRGHADVGRVDGAERSARKGPRRGGAAGGGAVGWPGEDEDVTLVHGLGRAAVTDMAWGGRQGQHIAAAYAVTGRANSSGGGGAGQASVEAIAAAAEAAGGGVVAVWSVAASGSPLALLTADAPVTSVEWHPFAPALLIGGLDSGRIATWDTRTGDRAPVTMTSLSRDVHCHPVFGIVVTGTAAAHSLASVSSDGRLCTWPEPTRLAEPSFSTALEWDESAGRAAHMGSLALPLGVTCATSPPGAGSLLTLGAADGNIYEATLSGRHAEVRSRIGAHSAPVSSVQHHPGGAGDACSETMLTSSLDWTVRVWSRRAAVPEVARLDGFNDYVLDASWCPAASHPSLIAAGDNEGRLTLWSVGQSTTEPLGETKLLPGGGVTKVRWAADGNAVVAGDSAGGIHVLAVSQQGLDVRGVSADPFREALADGAFGRAGKDQGAGGSELVV</sequence>
<dbReference type="Pfam" id="PF00400">
    <property type="entry name" value="WD40"/>
    <property type="match status" value="1"/>
</dbReference>
<evidence type="ECO:0000256" key="2">
    <source>
        <dbReference type="ARBA" id="ARBA00022490"/>
    </source>
</evidence>
<evidence type="ECO:0000313" key="7">
    <source>
        <dbReference type="Proteomes" id="UP000323011"/>
    </source>
</evidence>
<keyword evidence="4" id="KW-0677">Repeat</keyword>
<keyword evidence="2" id="KW-0963">Cytoplasm</keyword>
<feature type="compositionally biased region" description="Basic and acidic residues" evidence="5">
    <location>
        <begin position="62"/>
        <end position="86"/>
    </location>
</feature>
<dbReference type="GO" id="GO:0010970">
    <property type="term" value="P:transport along microtubule"/>
    <property type="evidence" value="ECO:0007669"/>
    <property type="project" value="TreeGrafter"/>
</dbReference>
<accession>A0A5A8C8I7</accession>
<keyword evidence="7" id="KW-1185">Reference proteome</keyword>
<dbReference type="InterPro" id="IPR015943">
    <property type="entry name" value="WD40/YVTN_repeat-like_dom_sf"/>
</dbReference>
<dbReference type="EMBL" id="VLTN01000043">
    <property type="protein sequence ID" value="KAA0149426.1"/>
    <property type="molecule type" value="Genomic_DNA"/>
</dbReference>
<dbReference type="InterPro" id="IPR001680">
    <property type="entry name" value="WD40_rpt"/>
</dbReference>
<dbReference type="InterPro" id="IPR036322">
    <property type="entry name" value="WD40_repeat_dom_sf"/>
</dbReference>
<name>A0A5A8C8I7_CAFRO</name>
<dbReference type="GO" id="GO:0005868">
    <property type="term" value="C:cytoplasmic dynein complex"/>
    <property type="evidence" value="ECO:0007669"/>
    <property type="project" value="TreeGrafter"/>
</dbReference>
<evidence type="ECO:0000256" key="1">
    <source>
        <dbReference type="ARBA" id="ARBA00004496"/>
    </source>
</evidence>
<dbReference type="AlphaFoldDB" id="A0A5A8C8I7"/>
<organism evidence="6 7">
    <name type="scientific">Cafeteria roenbergensis</name>
    <name type="common">Marine flagellate</name>
    <dbReference type="NCBI Taxonomy" id="33653"/>
    <lineage>
        <taxon>Eukaryota</taxon>
        <taxon>Sar</taxon>
        <taxon>Stramenopiles</taxon>
        <taxon>Bigyra</taxon>
        <taxon>Opalozoa</taxon>
        <taxon>Bicosoecida</taxon>
        <taxon>Cafeteriaceae</taxon>
        <taxon>Cafeteria</taxon>
    </lineage>
</organism>
<evidence type="ECO:0000313" key="6">
    <source>
        <dbReference type="EMBL" id="KAA0149426.1"/>
    </source>
</evidence>
<dbReference type="GO" id="GO:0045504">
    <property type="term" value="F:dynein heavy chain binding"/>
    <property type="evidence" value="ECO:0007669"/>
    <property type="project" value="TreeGrafter"/>
</dbReference>
<protein>
    <submittedName>
        <fullName evidence="6">Uncharacterized protein</fullName>
    </submittedName>
</protein>
<evidence type="ECO:0000256" key="4">
    <source>
        <dbReference type="ARBA" id="ARBA00022737"/>
    </source>
</evidence>
<evidence type="ECO:0000256" key="5">
    <source>
        <dbReference type="SAM" id="MobiDB-lite"/>
    </source>
</evidence>
<dbReference type="PANTHER" id="PTHR12442:SF22">
    <property type="entry name" value="CYTOPLASMIC DYNEIN 1 INTERMEDIATE CHAIN-RELATED"/>
    <property type="match status" value="1"/>
</dbReference>
<proteinExistence type="predicted"/>
<feature type="region of interest" description="Disordered" evidence="5">
    <location>
        <begin position="56"/>
        <end position="104"/>
    </location>
</feature>
<reference evidence="6 7" key="1">
    <citation type="submission" date="2019-07" db="EMBL/GenBank/DDBJ databases">
        <title>Genomes of Cafeteria roenbergensis.</title>
        <authorList>
            <person name="Fischer M.G."/>
            <person name="Hackl T."/>
            <person name="Roman M."/>
        </authorList>
    </citation>
    <scope>NUCLEOTIDE SEQUENCE [LARGE SCALE GENOMIC DNA]</scope>
    <source>
        <strain evidence="6 7">BVI</strain>
    </source>
</reference>
<dbReference type="InterPro" id="IPR050687">
    <property type="entry name" value="Dynein_IC"/>
</dbReference>
<dbReference type="Proteomes" id="UP000323011">
    <property type="component" value="Unassembled WGS sequence"/>
</dbReference>
<keyword evidence="3" id="KW-0853">WD repeat</keyword>
<dbReference type="GO" id="GO:0005737">
    <property type="term" value="C:cytoplasm"/>
    <property type="evidence" value="ECO:0007669"/>
    <property type="project" value="UniProtKB-SubCell"/>
</dbReference>
<dbReference type="SMART" id="SM00320">
    <property type="entry name" value="WD40"/>
    <property type="match status" value="5"/>
</dbReference>
<dbReference type="SUPFAM" id="SSF50978">
    <property type="entry name" value="WD40 repeat-like"/>
    <property type="match status" value="1"/>
</dbReference>